<reference evidence="2 3" key="1">
    <citation type="submission" date="2018-10" db="EMBL/GenBank/DDBJ databases">
        <authorList>
            <person name="Zhang X."/>
        </authorList>
    </citation>
    <scope>NUCLEOTIDE SEQUENCE [LARGE SCALE GENOMIC DNA]</scope>
    <source>
        <strain evidence="2 3">SK-G1</strain>
    </source>
</reference>
<dbReference type="GO" id="GO:1990238">
    <property type="term" value="F:double-stranded DNA endonuclease activity"/>
    <property type="evidence" value="ECO:0007669"/>
    <property type="project" value="TreeGrafter"/>
</dbReference>
<dbReference type="InterPro" id="IPR051699">
    <property type="entry name" value="Rpn/YhgA-like_nuclease"/>
</dbReference>
<organism evidence="2 3">
    <name type="scientific">Biomaibacter acetigenes</name>
    <dbReference type="NCBI Taxonomy" id="2316383"/>
    <lineage>
        <taxon>Bacteria</taxon>
        <taxon>Bacillati</taxon>
        <taxon>Bacillota</taxon>
        <taxon>Clostridia</taxon>
        <taxon>Thermosediminibacterales</taxon>
        <taxon>Tepidanaerobacteraceae</taxon>
        <taxon>Biomaibacter</taxon>
    </lineage>
</organism>
<evidence type="ECO:0000313" key="2">
    <source>
        <dbReference type="EMBL" id="AYO32332.1"/>
    </source>
</evidence>
<evidence type="ECO:0000313" key="3">
    <source>
        <dbReference type="Proteomes" id="UP000280960"/>
    </source>
</evidence>
<evidence type="ECO:0000259" key="1">
    <source>
        <dbReference type="Pfam" id="PF04754"/>
    </source>
</evidence>
<feature type="domain" description="Transposase (putative) YhgA-like" evidence="1">
    <location>
        <begin position="15"/>
        <end position="217"/>
    </location>
</feature>
<dbReference type="Proteomes" id="UP000280960">
    <property type="component" value="Chromosome"/>
</dbReference>
<proteinExistence type="predicted"/>
<keyword evidence="3" id="KW-1185">Reference proteome</keyword>
<dbReference type="PANTHER" id="PTHR34611:SF2">
    <property type="entry name" value="INACTIVE RECOMBINATION-PROMOTING NUCLEASE-LIKE PROTEIN RPNE-RELATED"/>
    <property type="match status" value="1"/>
</dbReference>
<name>A0A3G2RA09_9FIRM</name>
<dbReference type="InterPro" id="IPR006842">
    <property type="entry name" value="Transposase_31"/>
</dbReference>
<protein>
    <submittedName>
        <fullName evidence="2">Transposase</fullName>
    </submittedName>
</protein>
<gene>
    <name evidence="2" type="ORF">D2962_15580</name>
</gene>
<dbReference type="PANTHER" id="PTHR34611">
    <property type="match status" value="1"/>
</dbReference>
<sequence>MDNQENTSEKPLHNKYDKGYKFLLSSKRVFLELVKSFINQEWVEQIDENKIEKMDKSFILPDFDEKEADIIYKLKIENKEVIFYILLELQSTVDFQMPYRLLLYMVEIWRSILKDLPKTETERKDFRLPAIIPIVLYNGENNWTVSMNFRKILNGYEIFKQHVLDFEYILIDVNRYSEEELMGLSNLIGAVFLIDQKADIEKLKQRLQKLIDVLKKLSPEEFLLFKTWLKRVIVRGLPEKEKRGLSEVIEESEEVDEMIYNLERALQEEFQKREIIGMEKGMEKGMLEAKLEIARKLINKGRKVDEIIEITGLSEEEILKLQVN</sequence>
<accession>A0A3G2RA09</accession>
<dbReference type="KEGG" id="bacg:D2962_15580"/>
<dbReference type="AlphaFoldDB" id="A0A3G2RA09"/>
<dbReference type="GO" id="GO:0006310">
    <property type="term" value="P:DNA recombination"/>
    <property type="evidence" value="ECO:0007669"/>
    <property type="project" value="TreeGrafter"/>
</dbReference>
<dbReference type="Pfam" id="PF04754">
    <property type="entry name" value="Transposase_31"/>
    <property type="match status" value="1"/>
</dbReference>
<dbReference type="EMBL" id="CP033169">
    <property type="protein sequence ID" value="AYO32332.1"/>
    <property type="molecule type" value="Genomic_DNA"/>
</dbReference>